<reference evidence="3" key="1">
    <citation type="journal article" date="2019" name="Int. J. Syst. Evol. Microbiol.">
        <title>The Global Catalogue of Microorganisms (GCM) 10K type strain sequencing project: providing services to taxonomists for standard genome sequencing and annotation.</title>
        <authorList>
            <consortium name="The Broad Institute Genomics Platform"/>
            <consortium name="The Broad Institute Genome Sequencing Center for Infectious Disease"/>
            <person name="Wu L."/>
            <person name="Ma J."/>
        </authorList>
    </citation>
    <scope>NUCLEOTIDE SEQUENCE [LARGE SCALE GENOMIC DNA]</scope>
    <source>
        <strain evidence="3">ZS-35-S2</strain>
    </source>
</reference>
<feature type="region of interest" description="Disordered" evidence="1">
    <location>
        <begin position="113"/>
        <end position="145"/>
    </location>
</feature>
<dbReference type="PANTHER" id="PTHR35336">
    <property type="entry name" value="ADENOSYLCOBINAMIDE AMIDOHYDROLASE"/>
    <property type="match status" value="1"/>
</dbReference>
<organism evidence="2 3">
    <name type="scientific">Plantactinospora solaniradicis</name>
    <dbReference type="NCBI Taxonomy" id="1723736"/>
    <lineage>
        <taxon>Bacteria</taxon>
        <taxon>Bacillati</taxon>
        <taxon>Actinomycetota</taxon>
        <taxon>Actinomycetes</taxon>
        <taxon>Micromonosporales</taxon>
        <taxon>Micromonosporaceae</taxon>
        <taxon>Plantactinospora</taxon>
    </lineage>
</organism>
<name>A0ABW1K247_9ACTN</name>
<evidence type="ECO:0000256" key="1">
    <source>
        <dbReference type="SAM" id="MobiDB-lite"/>
    </source>
</evidence>
<evidence type="ECO:0000313" key="2">
    <source>
        <dbReference type="EMBL" id="MFC6015495.1"/>
    </source>
</evidence>
<gene>
    <name evidence="2" type="ORF">ACFP2T_04690</name>
</gene>
<dbReference type="PANTHER" id="PTHR35336:SF5">
    <property type="entry name" value="ADENOSYLCOBINAMIDE AMIDOHYDROLASE"/>
    <property type="match status" value="1"/>
</dbReference>
<dbReference type="RefSeq" id="WP_377417566.1">
    <property type="nucleotide sequence ID" value="NZ_JBHSPR010000001.1"/>
</dbReference>
<dbReference type="Pfam" id="PF01955">
    <property type="entry name" value="CbiZ"/>
    <property type="match status" value="1"/>
</dbReference>
<proteinExistence type="predicted"/>
<sequence>MSSEPQLTFRTEDGRDIPVLVWRLAAPVLAISSAPLGGGIGVRHWVVNATVPMSYRRDDPDVHLGELADRLALRGPGIGLLTGVDVGQVVTATDTGVRLWATVGLGAPIWAAAPDREHAPAPEQRDAAQPDTREIQPDTGEMEPARPVGTVNIVALLPVRLSDAALVNAVATVAEAKAQALRELGLPATGTATDAVTLLCPPDGPAAPYGGPRSRWGGPLARAACQAVRVGGTIPGVPWSDR</sequence>
<comment type="caution">
    <text evidence="2">The sequence shown here is derived from an EMBL/GenBank/DDBJ whole genome shotgun (WGS) entry which is preliminary data.</text>
</comment>
<protein>
    <submittedName>
        <fullName evidence="2">Adenosylcobinamide amidohydrolase</fullName>
    </submittedName>
</protein>
<accession>A0ABW1K247</accession>
<dbReference type="EMBL" id="JBHSPR010000001">
    <property type="protein sequence ID" value="MFC6015495.1"/>
    <property type="molecule type" value="Genomic_DNA"/>
</dbReference>
<dbReference type="Proteomes" id="UP001596203">
    <property type="component" value="Unassembled WGS sequence"/>
</dbReference>
<evidence type="ECO:0000313" key="3">
    <source>
        <dbReference type="Proteomes" id="UP001596203"/>
    </source>
</evidence>
<dbReference type="InterPro" id="IPR052209">
    <property type="entry name" value="CbiZ"/>
</dbReference>
<feature type="compositionally biased region" description="Basic and acidic residues" evidence="1">
    <location>
        <begin position="114"/>
        <end position="136"/>
    </location>
</feature>
<dbReference type="InterPro" id="IPR002808">
    <property type="entry name" value="AdoCbi_amidolase"/>
</dbReference>
<keyword evidence="3" id="KW-1185">Reference proteome</keyword>